<reference evidence="2 3" key="1">
    <citation type="submission" date="2016-10" db="EMBL/GenBank/DDBJ databases">
        <authorList>
            <person name="de Groot N.N."/>
        </authorList>
    </citation>
    <scope>NUCLEOTIDE SEQUENCE [LARGE SCALE GENOMIC DNA]</scope>
    <source>
        <strain evidence="2 3">DSM 19706</strain>
    </source>
</reference>
<dbReference type="EMBL" id="FOHK01000001">
    <property type="protein sequence ID" value="SES68315.1"/>
    <property type="molecule type" value="Genomic_DNA"/>
</dbReference>
<dbReference type="RefSeq" id="WP_093326938.1">
    <property type="nucleotide sequence ID" value="NZ_AP027363.1"/>
</dbReference>
<name>A0A1H9YH72_THASX</name>
<organism evidence="2 3">
    <name type="scientific">Thalassotalea agarivorans</name>
    <name type="common">Thalassomonas agarivorans</name>
    <dbReference type="NCBI Taxonomy" id="349064"/>
    <lineage>
        <taxon>Bacteria</taxon>
        <taxon>Pseudomonadati</taxon>
        <taxon>Pseudomonadota</taxon>
        <taxon>Gammaproteobacteria</taxon>
        <taxon>Alteromonadales</taxon>
        <taxon>Colwelliaceae</taxon>
        <taxon>Thalassotalea</taxon>
    </lineage>
</organism>
<sequence>MLLKSAILSILLLISCLSWGKNVNQDAKLFLVGGGLNTCSSMSLKHCQRSDFVVADSKKSPLYRLSNENIALLFSHWSPDHLPQQRRDLERLLKRIARKNRKNLSYTQLRELWLDNNGRKTVNALADKEFYLMLDALEVGLFLEDGTRMKEVVQLSLSKNEFSQEIFYEFVSLAKQKAKQKQREKPVVLVVTASARDPYEAVDFYTSVFEQAGATTQWLPIDKALNTLWQNSGQCQQLAQFQASALNTLKRAQIYPDHFMQQQKMCANQQAFVELIQDADGLFINGGDQSLTAATFKNNDGKDNAVLKAIRTQMNSNKLIVGGTSAGTAVMSGNEALSLPMITNGRSENALVRGAKANVLPSAGCQKANACKNDVLNDDLTYKSSGGIGLFQWGIMDTHFSERGRQGRLVRLVQDTAVPFAFGVDEATALVVSWQEDSPISMNIVGQAGVFVVEGKQNNNVSVHYLTRGDSMFLNESTLSAQFADWKKTPKVTTKPLSVDSDVFADDKFVKAVAAFCQNASKKMQLTSQYLDSDILVTLTKTDDWRSGQGRFSKFRPERIYCSYVGLDFSYAFTD</sequence>
<evidence type="ECO:0000313" key="3">
    <source>
        <dbReference type="Proteomes" id="UP000199308"/>
    </source>
</evidence>
<dbReference type="InterPro" id="IPR029062">
    <property type="entry name" value="Class_I_gatase-like"/>
</dbReference>
<protein>
    <submittedName>
        <fullName evidence="2">Cyanophycinase</fullName>
    </submittedName>
</protein>
<feature type="chain" id="PRO_5011726745" evidence="1">
    <location>
        <begin position="21"/>
        <end position="575"/>
    </location>
</feature>
<gene>
    <name evidence="2" type="ORF">SAMN05660429_00222</name>
</gene>
<dbReference type="Gene3D" id="3.40.50.880">
    <property type="match status" value="1"/>
</dbReference>
<keyword evidence="1" id="KW-0732">Signal</keyword>
<dbReference type="CDD" id="cd03145">
    <property type="entry name" value="GAT1_cyanophycinase"/>
    <property type="match status" value="1"/>
</dbReference>
<evidence type="ECO:0000313" key="2">
    <source>
        <dbReference type="EMBL" id="SES68315.1"/>
    </source>
</evidence>
<dbReference type="PROSITE" id="PS51257">
    <property type="entry name" value="PROKAR_LIPOPROTEIN"/>
    <property type="match status" value="1"/>
</dbReference>
<evidence type="ECO:0000256" key="1">
    <source>
        <dbReference type="SAM" id="SignalP"/>
    </source>
</evidence>
<dbReference type="PANTHER" id="PTHR36175:SF1">
    <property type="entry name" value="CYANOPHYCINASE"/>
    <property type="match status" value="1"/>
</dbReference>
<accession>A0A1H9YH72</accession>
<dbReference type="PANTHER" id="PTHR36175">
    <property type="entry name" value="CYANOPHYCINASE"/>
    <property type="match status" value="1"/>
</dbReference>
<proteinExistence type="predicted"/>
<dbReference type="Proteomes" id="UP000199308">
    <property type="component" value="Unassembled WGS sequence"/>
</dbReference>
<dbReference type="AlphaFoldDB" id="A0A1H9YH72"/>
<dbReference type="STRING" id="349064.SAMN05660429_00222"/>
<keyword evidence="3" id="KW-1185">Reference proteome</keyword>
<dbReference type="OrthoDB" id="9799980at2"/>
<feature type="signal peptide" evidence="1">
    <location>
        <begin position="1"/>
        <end position="20"/>
    </location>
</feature>
<dbReference type="SUPFAM" id="SSF52317">
    <property type="entry name" value="Class I glutamine amidotransferase-like"/>
    <property type="match status" value="1"/>
</dbReference>